<dbReference type="EMBL" id="CAXIEN010000832">
    <property type="protein sequence ID" value="CAL1301774.1"/>
    <property type="molecule type" value="Genomic_DNA"/>
</dbReference>
<keyword evidence="3" id="KW-1185">Reference proteome</keyword>
<comment type="caution">
    <text evidence="1">The sequence shown here is derived from an EMBL/GenBank/DDBJ whole genome shotgun (WGS) entry which is preliminary data.</text>
</comment>
<sequence>FFFYRGQIRQTTSSFSLPFVFLTSNGKDAFFLPFSDSVMF</sequence>
<name>A0AAV2C0D1_9ARAC</name>
<reference evidence="1 3" key="1">
    <citation type="submission" date="2024-04" db="EMBL/GenBank/DDBJ databases">
        <authorList>
            <person name="Rising A."/>
            <person name="Reimegard J."/>
            <person name="Sonavane S."/>
            <person name="Akerstrom W."/>
            <person name="Nylinder S."/>
            <person name="Hedman E."/>
            <person name="Kallberg Y."/>
        </authorList>
    </citation>
    <scope>NUCLEOTIDE SEQUENCE [LARGE SCALE GENOMIC DNA]</scope>
</reference>
<proteinExistence type="predicted"/>
<feature type="non-terminal residue" evidence="1">
    <location>
        <position position="1"/>
    </location>
</feature>
<organism evidence="1 3">
    <name type="scientific">Larinioides sclopetarius</name>
    <dbReference type="NCBI Taxonomy" id="280406"/>
    <lineage>
        <taxon>Eukaryota</taxon>
        <taxon>Metazoa</taxon>
        <taxon>Ecdysozoa</taxon>
        <taxon>Arthropoda</taxon>
        <taxon>Chelicerata</taxon>
        <taxon>Arachnida</taxon>
        <taxon>Araneae</taxon>
        <taxon>Araneomorphae</taxon>
        <taxon>Entelegynae</taxon>
        <taxon>Araneoidea</taxon>
        <taxon>Araneidae</taxon>
        <taxon>Larinioides</taxon>
    </lineage>
</organism>
<evidence type="ECO:0000313" key="1">
    <source>
        <dbReference type="EMBL" id="CAL1301585.1"/>
    </source>
</evidence>
<dbReference type="AlphaFoldDB" id="A0AAV2C0D1"/>
<evidence type="ECO:0000313" key="2">
    <source>
        <dbReference type="EMBL" id="CAL1301774.1"/>
    </source>
</evidence>
<protein>
    <submittedName>
        <fullName evidence="1">Uncharacterized protein</fullName>
    </submittedName>
</protein>
<dbReference type="EMBL" id="CAXIEN010000763">
    <property type="protein sequence ID" value="CAL1301585.1"/>
    <property type="molecule type" value="Genomic_DNA"/>
</dbReference>
<accession>A0AAV2C0D1</accession>
<gene>
    <name evidence="1" type="ORF">LARSCL_LOCUS22607</name>
    <name evidence="2" type="ORF">LARSCL_LOCUS22684</name>
</gene>
<evidence type="ECO:0000313" key="3">
    <source>
        <dbReference type="Proteomes" id="UP001497382"/>
    </source>
</evidence>
<dbReference type="Proteomes" id="UP001497382">
    <property type="component" value="Unassembled WGS sequence"/>
</dbReference>